<name>A0A382Z9Q9_9ZZZZ</name>
<organism evidence="1">
    <name type="scientific">marine metagenome</name>
    <dbReference type="NCBI Taxonomy" id="408172"/>
    <lineage>
        <taxon>unclassified sequences</taxon>
        <taxon>metagenomes</taxon>
        <taxon>ecological metagenomes</taxon>
    </lineage>
</organism>
<accession>A0A382Z9Q9</accession>
<evidence type="ECO:0000313" key="1">
    <source>
        <dbReference type="EMBL" id="SVD92030.1"/>
    </source>
</evidence>
<protein>
    <submittedName>
        <fullName evidence="1">Uncharacterized protein</fullName>
    </submittedName>
</protein>
<sequence length="119" mass="12997">GEKHGLIAVFDQDEILYIEASNNIFKSIHSFITSGSSIHFRNLVAIIEFNISEKTAHSRSSKGPLSKKIDRRIGGFSYSVVQAPKNHINNLARAFNVVSDSRLSGPTAASNISIDSLPK</sequence>
<reference evidence="1" key="1">
    <citation type="submission" date="2018-05" db="EMBL/GenBank/DDBJ databases">
        <authorList>
            <person name="Lanie J.A."/>
            <person name="Ng W.-L."/>
            <person name="Kazmierczak K.M."/>
            <person name="Andrzejewski T.M."/>
            <person name="Davidsen T.M."/>
            <person name="Wayne K.J."/>
            <person name="Tettelin H."/>
            <person name="Glass J.I."/>
            <person name="Rusch D."/>
            <person name="Podicherti R."/>
            <person name="Tsui H.-C.T."/>
            <person name="Winkler M.E."/>
        </authorList>
    </citation>
    <scope>NUCLEOTIDE SEQUENCE</scope>
</reference>
<gene>
    <name evidence="1" type="ORF">METZ01_LOCUS444884</name>
</gene>
<dbReference type="EMBL" id="UINC01182035">
    <property type="protein sequence ID" value="SVD92030.1"/>
    <property type="molecule type" value="Genomic_DNA"/>
</dbReference>
<dbReference type="AlphaFoldDB" id="A0A382Z9Q9"/>
<proteinExistence type="predicted"/>
<feature type="non-terminal residue" evidence="1">
    <location>
        <position position="1"/>
    </location>
</feature>